<accession>K1UN70</accession>
<protein>
    <submittedName>
        <fullName evidence="2">ABC-type transport system, involved in lipoprotein release, permease component</fullName>
    </submittedName>
</protein>
<keyword evidence="1" id="KW-0472">Membrane</keyword>
<evidence type="ECO:0000313" key="2">
    <source>
        <dbReference type="EMBL" id="EKC81709.1"/>
    </source>
</evidence>
<reference evidence="2" key="1">
    <citation type="journal article" date="2013" name="Environ. Microbiol.">
        <title>Microbiota from the distal guts of lean and obese adolescents exhibit partial functional redundancy besides clear differences in community structure.</title>
        <authorList>
            <person name="Ferrer M."/>
            <person name="Ruiz A."/>
            <person name="Lanza F."/>
            <person name="Haange S.B."/>
            <person name="Oberbach A."/>
            <person name="Till H."/>
            <person name="Bargiela R."/>
            <person name="Campoy C."/>
            <person name="Segura M.T."/>
            <person name="Richter M."/>
            <person name="von Bergen M."/>
            <person name="Seifert J."/>
            <person name="Suarez A."/>
        </authorList>
    </citation>
    <scope>NUCLEOTIDE SEQUENCE</scope>
</reference>
<evidence type="ECO:0000256" key="1">
    <source>
        <dbReference type="SAM" id="Phobius"/>
    </source>
</evidence>
<feature type="transmembrane region" description="Helical" evidence="1">
    <location>
        <begin position="26"/>
        <end position="46"/>
    </location>
</feature>
<keyword evidence="1" id="KW-0812">Transmembrane</keyword>
<sequence>MPLGVLGVFAIFSAFSNGNVPMSFVFPWKAILISIAVVFVAVWLIMKYSISKVNKQNIIETIRNDNI</sequence>
<name>K1UN70_9ZZZZ</name>
<comment type="caution">
    <text evidence="2">The sequence shown here is derived from an EMBL/GenBank/DDBJ whole genome shotgun (WGS) entry which is preliminary data.</text>
</comment>
<dbReference type="EMBL" id="AJWY01000043">
    <property type="protein sequence ID" value="EKC81709.1"/>
    <property type="molecule type" value="Genomic_DNA"/>
</dbReference>
<proteinExistence type="predicted"/>
<organism evidence="2">
    <name type="scientific">human gut metagenome</name>
    <dbReference type="NCBI Taxonomy" id="408170"/>
    <lineage>
        <taxon>unclassified sequences</taxon>
        <taxon>metagenomes</taxon>
        <taxon>organismal metagenomes</taxon>
    </lineage>
</organism>
<keyword evidence="1" id="KW-1133">Transmembrane helix</keyword>
<gene>
    <name evidence="2" type="ORF">LEA_00058</name>
</gene>
<dbReference type="AlphaFoldDB" id="K1UN70"/>
<keyword evidence="2" id="KW-0449">Lipoprotein</keyword>